<evidence type="ECO:0000256" key="1">
    <source>
        <dbReference type="ARBA" id="ARBA00022737"/>
    </source>
</evidence>
<proteinExistence type="predicted"/>
<dbReference type="InterPro" id="IPR036770">
    <property type="entry name" value="Ankyrin_rpt-contain_sf"/>
</dbReference>
<dbReference type="InterPro" id="IPR002110">
    <property type="entry name" value="Ankyrin_rpt"/>
</dbReference>
<dbReference type="PROSITE" id="PS50297">
    <property type="entry name" value="ANK_REP_REGION"/>
    <property type="match status" value="1"/>
</dbReference>
<evidence type="ECO:0000256" key="2">
    <source>
        <dbReference type="ARBA" id="ARBA00023043"/>
    </source>
</evidence>
<feature type="repeat" description="ANK" evidence="3">
    <location>
        <begin position="39"/>
        <end position="72"/>
    </location>
</feature>
<dbReference type="AlphaFoldDB" id="A0A846MRT6"/>
<gene>
    <name evidence="5" type="ORF">FHS56_001585</name>
</gene>
<dbReference type="SMART" id="SM00248">
    <property type="entry name" value="ANK"/>
    <property type="match status" value="2"/>
</dbReference>
<evidence type="ECO:0000313" key="5">
    <source>
        <dbReference type="EMBL" id="NIK74072.1"/>
    </source>
</evidence>
<protein>
    <submittedName>
        <fullName evidence="5">Uncharacterized protein</fullName>
    </submittedName>
</protein>
<organism evidence="5 6">
    <name type="scientific">Thermonema lapsum</name>
    <dbReference type="NCBI Taxonomy" id="28195"/>
    <lineage>
        <taxon>Bacteria</taxon>
        <taxon>Pseudomonadati</taxon>
        <taxon>Bacteroidota</taxon>
        <taxon>Cytophagia</taxon>
        <taxon>Cytophagales</taxon>
        <taxon>Thermonemataceae</taxon>
        <taxon>Thermonema</taxon>
    </lineage>
</organism>
<dbReference type="PANTHER" id="PTHR24173">
    <property type="entry name" value="ANKYRIN REPEAT CONTAINING"/>
    <property type="match status" value="1"/>
</dbReference>
<feature type="region of interest" description="Disordered" evidence="4">
    <location>
        <begin position="500"/>
        <end position="607"/>
    </location>
</feature>
<evidence type="ECO:0000256" key="3">
    <source>
        <dbReference type="PROSITE-ProRule" id="PRU00023"/>
    </source>
</evidence>
<reference evidence="5 6" key="1">
    <citation type="submission" date="2020-03" db="EMBL/GenBank/DDBJ databases">
        <title>Genomic Encyclopedia of Type Strains, Phase IV (KMG-IV): sequencing the most valuable type-strain genomes for metagenomic binning, comparative biology and taxonomic classification.</title>
        <authorList>
            <person name="Goeker M."/>
        </authorList>
    </citation>
    <scope>NUCLEOTIDE SEQUENCE [LARGE SCALE GENOMIC DNA]</scope>
    <source>
        <strain evidence="5 6">DSM 5718</strain>
    </source>
</reference>
<dbReference type="EMBL" id="JAASRN010000002">
    <property type="protein sequence ID" value="NIK74072.1"/>
    <property type="molecule type" value="Genomic_DNA"/>
</dbReference>
<comment type="caution">
    <text evidence="5">The sequence shown here is derived from an EMBL/GenBank/DDBJ whole genome shotgun (WGS) entry which is preliminary data.</text>
</comment>
<evidence type="ECO:0000313" key="6">
    <source>
        <dbReference type="Proteomes" id="UP000537126"/>
    </source>
</evidence>
<dbReference type="Pfam" id="PF13857">
    <property type="entry name" value="Ank_5"/>
    <property type="match status" value="1"/>
</dbReference>
<dbReference type="RefSeq" id="WP_166919397.1">
    <property type="nucleotide sequence ID" value="NZ_JAASRN010000002.1"/>
</dbReference>
<feature type="compositionally biased region" description="Basic and acidic residues" evidence="4">
    <location>
        <begin position="549"/>
        <end position="576"/>
    </location>
</feature>
<dbReference type="Proteomes" id="UP000537126">
    <property type="component" value="Unassembled WGS sequence"/>
</dbReference>
<feature type="compositionally biased region" description="Basic and acidic residues" evidence="4">
    <location>
        <begin position="586"/>
        <end position="605"/>
    </location>
</feature>
<accession>A0A846MRT6</accession>
<evidence type="ECO:0000256" key="4">
    <source>
        <dbReference type="SAM" id="MobiDB-lite"/>
    </source>
</evidence>
<name>A0A846MRT6_9BACT</name>
<dbReference type="Gene3D" id="1.25.40.20">
    <property type="entry name" value="Ankyrin repeat-containing domain"/>
    <property type="match status" value="1"/>
</dbReference>
<keyword evidence="6" id="KW-1185">Reference proteome</keyword>
<keyword evidence="1" id="KW-0677">Repeat</keyword>
<dbReference type="PANTHER" id="PTHR24173:SF74">
    <property type="entry name" value="ANKYRIN REPEAT DOMAIN-CONTAINING PROTEIN 16"/>
    <property type="match status" value="1"/>
</dbReference>
<sequence>MTALSTRQQLFLDYCLNGQVSEAEALLKEGISANTHDSLGRTALMLACMQADATDLVALLLAYGADPTLTDQEGLSAFDYATQAQAHESLHLLHTYKTPPSINAENEIPLTMEKSTSAKPMPIETLEAILQVCDELKGLHPEVNPFIYFKKASVYLQMNKRHEAQKLLKITLETFKEAYGEATQASHWSRRVKELYMQIIRLQAGLHPEALYENMWLYNEAYHLAEEPELRFEMRERRDELYERFVNSPMQLSGKKAVFITEDLPLEEPEIILPLIEERRGVFRFLHRAPQKGELYLLHPYRRHVAYPFSYAYGALLEDKVNELVRILQHLGAGKIEIFTETLHSDPAAEPRPADYVYELNPTQRPHIPSDVVWYPYEAEWQRMVKQRMQGAIFSAELICSIEQLPTLSNEELDWIDKDLQTLTQIQGQSSKQKQGKRSNKAAVPKVEIYRPALQYRVRVHFSPLDSLTGDIKMEEIPTIDVQLLRQEHPQSPDVAAFIKKTETSPPPVSPKDTRIEPLIPKENGDIAFASSMPTPEERVEEPIQPPLIRRERPEAEDVLAEKKSKQKAEDKEEAPSKPSNDEASNEDKKSATSSKTSEDKEEVRSFIQSLTQEEKFYFEMLQHAYQDDEISADIRKVLDRRRERLQIPLKRAQELEEVVKKYYRTQ</sequence>
<dbReference type="SUPFAM" id="SSF48403">
    <property type="entry name" value="Ankyrin repeat"/>
    <property type="match status" value="1"/>
</dbReference>
<dbReference type="PROSITE" id="PS50088">
    <property type="entry name" value="ANK_REPEAT"/>
    <property type="match status" value="1"/>
</dbReference>
<keyword evidence="2 3" id="KW-0040">ANK repeat</keyword>